<dbReference type="PROSITE" id="PS51233">
    <property type="entry name" value="VWFD"/>
    <property type="match status" value="1"/>
</dbReference>
<dbReference type="Pfam" id="PF23263">
    <property type="entry name" value="C8-3_MUC4"/>
    <property type="match status" value="1"/>
</dbReference>
<evidence type="ECO:0000256" key="2">
    <source>
        <dbReference type="ARBA" id="ARBA00022692"/>
    </source>
</evidence>
<keyword evidence="4" id="KW-0472">Membrane</keyword>
<keyword evidence="10" id="KW-1185">Reference proteome</keyword>
<dbReference type="EMBL" id="MU826828">
    <property type="protein sequence ID" value="KAJ7374275.1"/>
    <property type="molecule type" value="Genomic_DNA"/>
</dbReference>
<sequence>MLASYWAPTDLQSFVDGPSKVFYHAYDKYREPVLLQKATADVLSVFYNTLPTKGKTFEASWALVVTWQDLRHQKENDVTKTLHNTFQAVIVTDGIFSFVIYNYPHGGIQYSAPANVSRYKRRKDYFVAYKNYKRFPVVGVNSGDKTGNFSNLQRSGTIQIENIDTLVGNAKIPGRNIFRLENSNGEEDGRLKCERWYGAQPRPNSYSDELDPCPCSIIQAVRDERYQWVRPYVPYTEDTLCFYTRFPSKIGRGRRCCYSASPKNFGALITGFPGGGAIDRYHRLTPSLRVNYTANDFHGYRYCCLESKMCRKYYKKRPSEGCEKYEAPWWSWLWGDPHIVTLDSKNYTFNGLGEYTMLDIKEGMFQLQSRTKLAKGGGSATVFVAAVAKEVNTSTVQVNLQDEGGLEVLIDSKVFQNYSSLTNVSVNLDGSVSVGRPKNNSFFVTFPSGVSVTVIEIQGSLSIVVAAPTKFKGHTKGLLGTWNDDPLDDFLRPDGTTLASNATGRKIHFDFGQKWQVTSNTSLFTYNPGENTTTFANKSFTPIFLDEDLFGNNTELRKKAEETCQGDVNCLFDIASTGDTSVGESTKQVSVQLESESQELQNYPPKILSGPTEFNVTVNTAATITVVAEDPNNDSLTFTVTGTLPTGYTTSTNDSSMTLTWGVTTTKINMEFIITDGSANTVLRPVINVCACHNQGICTAVQEDDVDDNSDEESNEERFQILPCACQNGYTGALCDADLDACEANFQPCFPGVVCNDLPRPQIIQDLNAALVQVVILEMDCNA</sequence>
<dbReference type="Gene3D" id="2.10.25.10">
    <property type="entry name" value="Laminin"/>
    <property type="match status" value="1"/>
</dbReference>
<dbReference type="PANTHER" id="PTHR13802:SF52">
    <property type="entry name" value="MUCIN-4"/>
    <property type="match status" value="1"/>
</dbReference>
<dbReference type="OrthoDB" id="4405280at2759"/>
<accession>A0A9W9Z3H5</accession>
<gene>
    <name evidence="9" type="ORF">OS493_007357</name>
</gene>
<evidence type="ECO:0000259" key="7">
    <source>
        <dbReference type="PROSITE" id="PS51220"/>
    </source>
</evidence>
<evidence type="ECO:0000256" key="5">
    <source>
        <dbReference type="ARBA" id="ARBA00023157"/>
    </source>
</evidence>
<feature type="domain" description="AMOP" evidence="6">
    <location>
        <begin position="185"/>
        <end position="317"/>
    </location>
</feature>
<dbReference type="Pfam" id="PF06119">
    <property type="entry name" value="NIDO"/>
    <property type="match status" value="1"/>
</dbReference>
<dbReference type="PANTHER" id="PTHR13802">
    <property type="entry name" value="MUCIN 4-RELATED"/>
    <property type="match status" value="1"/>
</dbReference>
<keyword evidence="5" id="KW-1015">Disulfide bond</keyword>
<dbReference type="SMART" id="SM00723">
    <property type="entry name" value="AMOP"/>
    <property type="match status" value="1"/>
</dbReference>
<evidence type="ECO:0000256" key="1">
    <source>
        <dbReference type="ARBA" id="ARBA00004370"/>
    </source>
</evidence>
<organism evidence="9 10">
    <name type="scientific">Desmophyllum pertusum</name>
    <dbReference type="NCBI Taxonomy" id="174260"/>
    <lineage>
        <taxon>Eukaryota</taxon>
        <taxon>Metazoa</taxon>
        <taxon>Cnidaria</taxon>
        <taxon>Anthozoa</taxon>
        <taxon>Hexacorallia</taxon>
        <taxon>Scleractinia</taxon>
        <taxon>Caryophylliina</taxon>
        <taxon>Caryophylliidae</taxon>
        <taxon>Desmophyllum</taxon>
    </lineage>
</organism>
<feature type="domain" description="VWFD" evidence="8">
    <location>
        <begin position="329"/>
        <end position="523"/>
    </location>
</feature>
<dbReference type="PROSITE" id="PS50856">
    <property type="entry name" value="AMOP"/>
    <property type="match status" value="1"/>
</dbReference>
<evidence type="ECO:0000259" key="6">
    <source>
        <dbReference type="PROSITE" id="PS50856"/>
    </source>
</evidence>
<dbReference type="InterPro" id="IPR051495">
    <property type="entry name" value="Epithelial_Barrier/Signaling"/>
</dbReference>
<dbReference type="GO" id="GO:0016020">
    <property type="term" value="C:membrane"/>
    <property type="evidence" value="ECO:0007669"/>
    <property type="project" value="UniProtKB-SubCell"/>
</dbReference>
<dbReference type="Pfam" id="PF00094">
    <property type="entry name" value="VWD"/>
    <property type="match status" value="1"/>
</dbReference>
<keyword evidence="3" id="KW-1133">Transmembrane helix</keyword>
<dbReference type="PROSITE" id="PS51220">
    <property type="entry name" value="NIDO"/>
    <property type="match status" value="1"/>
</dbReference>
<dbReference type="SMART" id="SM00216">
    <property type="entry name" value="VWD"/>
    <property type="match status" value="1"/>
</dbReference>
<dbReference type="Proteomes" id="UP001163046">
    <property type="component" value="Unassembled WGS sequence"/>
</dbReference>
<dbReference type="SMART" id="SM00539">
    <property type="entry name" value="NIDO"/>
    <property type="match status" value="1"/>
</dbReference>
<evidence type="ECO:0000313" key="9">
    <source>
        <dbReference type="EMBL" id="KAJ7374275.1"/>
    </source>
</evidence>
<protein>
    <recommendedName>
        <fullName evidence="11">Mucin-like protein</fullName>
    </recommendedName>
</protein>
<dbReference type="InterPro" id="IPR001846">
    <property type="entry name" value="VWF_type-D"/>
</dbReference>
<dbReference type="InterPro" id="IPR003886">
    <property type="entry name" value="NIDO_dom"/>
</dbReference>
<evidence type="ECO:0000313" key="10">
    <source>
        <dbReference type="Proteomes" id="UP001163046"/>
    </source>
</evidence>
<comment type="caution">
    <text evidence="9">The sequence shown here is derived from an EMBL/GenBank/DDBJ whole genome shotgun (WGS) entry which is preliminary data.</text>
</comment>
<evidence type="ECO:0000259" key="8">
    <source>
        <dbReference type="PROSITE" id="PS51233"/>
    </source>
</evidence>
<proteinExistence type="predicted"/>
<keyword evidence="2" id="KW-0812">Transmembrane</keyword>
<comment type="subcellular location">
    <subcellularLocation>
        <location evidence="1">Membrane</location>
    </subcellularLocation>
</comment>
<dbReference type="GO" id="GO:0007160">
    <property type="term" value="P:cell-matrix adhesion"/>
    <property type="evidence" value="ECO:0007669"/>
    <property type="project" value="InterPro"/>
</dbReference>
<feature type="domain" description="NIDO" evidence="7">
    <location>
        <begin position="1"/>
        <end position="183"/>
    </location>
</feature>
<dbReference type="InterPro" id="IPR005533">
    <property type="entry name" value="AMOP_dom"/>
</dbReference>
<evidence type="ECO:0008006" key="11">
    <source>
        <dbReference type="Google" id="ProtNLM"/>
    </source>
</evidence>
<dbReference type="AlphaFoldDB" id="A0A9W9Z3H5"/>
<reference evidence="9" key="1">
    <citation type="submission" date="2023-01" db="EMBL/GenBank/DDBJ databases">
        <title>Genome assembly of the deep-sea coral Lophelia pertusa.</title>
        <authorList>
            <person name="Herrera S."/>
            <person name="Cordes E."/>
        </authorList>
    </citation>
    <scope>NUCLEOTIDE SEQUENCE</scope>
    <source>
        <strain evidence="9">USNM1676648</strain>
        <tissue evidence="9">Polyp</tissue>
    </source>
</reference>
<evidence type="ECO:0000256" key="4">
    <source>
        <dbReference type="ARBA" id="ARBA00023136"/>
    </source>
</evidence>
<evidence type="ECO:0000256" key="3">
    <source>
        <dbReference type="ARBA" id="ARBA00022989"/>
    </source>
</evidence>
<dbReference type="InterPro" id="IPR056619">
    <property type="entry name" value="C8-3_MUC4"/>
</dbReference>
<name>A0A9W9Z3H5_9CNID</name>